<dbReference type="GO" id="GO:0032956">
    <property type="term" value="P:regulation of actin cytoskeleton organization"/>
    <property type="evidence" value="ECO:0007669"/>
    <property type="project" value="TreeGrafter"/>
</dbReference>
<keyword evidence="1" id="KW-0343">GTPase activation</keyword>
<feature type="domain" description="Rho-GAP" evidence="4">
    <location>
        <begin position="258"/>
        <end position="445"/>
    </location>
</feature>
<dbReference type="OrthoDB" id="19923at2759"/>
<proteinExistence type="predicted"/>
<evidence type="ECO:0000313" key="5">
    <source>
        <dbReference type="EMBL" id="CBY22243.1"/>
    </source>
</evidence>
<dbReference type="GO" id="GO:0035020">
    <property type="term" value="P:regulation of Rac protein signal transduction"/>
    <property type="evidence" value="ECO:0007669"/>
    <property type="project" value="TreeGrafter"/>
</dbReference>
<keyword evidence="2" id="KW-0175">Coiled coil</keyword>
<protein>
    <recommendedName>
        <fullName evidence="4">Rho-GAP domain-containing protein</fullName>
    </recommendedName>
</protein>
<keyword evidence="6" id="KW-1185">Reference proteome</keyword>
<dbReference type="PROSITE" id="PS50238">
    <property type="entry name" value="RHOGAP"/>
    <property type="match status" value="1"/>
</dbReference>
<dbReference type="InterPro" id="IPR008936">
    <property type="entry name" value="Rho_GTPase_activation_prot"/>
</dbReference>
<feature type="compositionally biased region" description="Polar residues" evidence="3">
    <location>
        <begin position="514"/>
        <end position="539"/>
    </location>
</feature>
<dbReference type="GO" id="GO:0007165">
    <property type="term" value="P:signal transduction"/>
    <property type="evidence" value="ECO:0007669"/>
    <property type="project" value="InterPro"/>
</dbReference>
<evidence type="ECO:0000313" key="6">
    <source>
        <dbReference type="Proteomes" id="UP000001307"/>
    </source>
</evidence>
<dbReference type="PANTHER" id="PTHR14130">
    <property type="entry name" value="3BP-1 RELATED RHOGAP"/>
    <property type="match status" value="1"/>
</dbReference>
<name>E4WXZ9_OIKDI</name>
<dbReference type="Proteomes" id="UP000001307">
    <property type="component" value="Unassembled WGS sequence"/>
</dbReference>
<accession>E4WXZ9</accession>
<gene>
    <name evidence="5" type="ORF">GSOID_T00011796001</name>
</gene>
<dbReference type="InParanoid" id="E4WXZ9"/>
<feature type="compositionally biased region" description="Polar residues" evidence="3">
    <location>
        <begin position="613"/>
        <end position="628"/>
    </location>
</feature>
<dbReference type="SUPFAM" id="SSF48350">
    <property type="entry name" value="GTPase activation domain, GAP"/>
    <property type="match status" value="1"/>
</dbReference>
<reference evidence="5" key="1">
    <citation type="journal article" date="2010" name="Science">
        <title>Plasticity of animal genome architecture unmasked by rapid evolution of a pelagic tunicate.</title>
        <authorList>
            <person name="Denoeud F."/>
            <person name="Henriet S."/>
            <person name="Mungpakdee S."/>
            <person name="Aury J.M."/>
            <person name="Da Silva C."/>
            <person name="Brinkmann H."/>
            <person name="Mikhaleva J."/>
            <person name="Olsen L.C."/>
            <person name="Jubin C."/>
            <person name="Canestro C."/>
            <person name="Bouquet J.M."/>
            <person name="Danks G."/>
            <person name="Poulain J."/>
            <person name="Campsteijn C."/>
            <person name="Adamski M."/>
            <person name="Cross I."/>
            <person name="Yadetie F."/>
            <person name="Muffato M."/>
            <person name="Louis A."/>
            <person name="Butcher S."/>
            <person name="Tsagkogeorga G."/>
            <person name="Konrad A."/>
            <person name="Singh S."/>
            <person name="Jensen M.F."/>
            <person name="Cong E.H."/>
            <person name="Eikeseth-Otteraa H."/>
            <person name="Noel B."/>
            <person name="Anthouard V."/>
            <person name="Porcel B.M."/>
            <person name="Kachouri-Lafond R."/>
            <person name="Nishino A."/>
            <person name="Ugolini M."/>
            <person name="Chourrout P."/>
            <person name="Nishida H."/>
            <person name="Aasland R."/>
            <person name="Huzurbazar S."/>
            <person name="Westhof E."/>
            <person name="Delsuc F."/>
            <person name="Lehrach H."/>
            <person name="Reinhardt R."/>
            <person name="Weissenbach J."/>
            <person name="Roy S.W."/>
            <person name="Artiguenave F."/>
            <person name="Postlethwait J.H."/>
            <person name="Manak J.R."/>
            <person name="Thompson E.M."/>
            <person name="Jaillon O."/>
            <person name="Du Pasquier L."/>
            <person name="Boudinot P."/>
            <person name="Liberles D.A."/>
            <person name="Volff J.N."/>
            <person name="Philippe H."/>
            <person name="Lenhard B."/>
            <person name="Roest Crollius H."/>
            <person name="Wincker P."/>
            <person name="Chourrout D."/>
        </authorList>
    </citation>
    <scope>NUCLEOTIDE SEQUENCE [LARGE SCALE GENOMIC DNA]</scope>
</reference>
<dbReference type="PANTHER" id="PTHR14130:SF14">
    <property type="entry name" value="RHO GTPASE-ACTIVATING PROTEIN 92B"/>
    <property type="match status" value="1"/>
</dbReference>
<feature type="coiled-coil region" evidence="2">
    <location>
        <begin position="176"/>
        <end position="203"/>
    </location>
</feature>
<feature type="region of interest" description="Disordered" evidence="3">
    <location>
        <begin position="479"/>
        <end position="671"/>
    </location>
</feature>
<sequence>MERGIRRALAKAGTGKDHPLGDYKAILDDVASCREGLKSVNDSLSKFSKYKSSDDSLYSRLGQGFDKADQQCFKQMSRIQTFGRIMGLIGEKMTQIGHLEQNHHIRSRNLVQDKLDPVSSKEIPDLIKSASKLSTFEADQKISLGKVENAKTSLEKLRRTGKATSSSLFGKAEMTEEDHIDKIRNLEGDADAAESKLHDATEKVKLELLEFDAKTALVGDYFRILVNNMHMFHKEAAAALEELVPQLDEELKQFQPQFRLHSVSENCSEKQPVAKPVEVLVDMLLANEGLDEQGIFRLPGAISKVKQLIAALNAPCSNEADLEEFYPCNQTLASALKQFFRDLEYPLLRNFMDSGGIYQAEAILDQSEQFFMISELISKMATYDRYNLAYLCRFCREIMENHEKNLMTAHALAICWAPTLIGSTSTSGLGTQFVQRLIEEAQYFFPDEDYPLLLNQNLDFGFSERAAFLQSQKEKKQHAKNDDYGFLPATRIEKDQSPTKGRKKAAPTPPNAISLHSTPVNTSSTPGKVQILHSSTPNLSARPRAKPPVSAPLVNIQPNSKPVPSHRRPIKSPSATTDYTGFGLMEEDVVASGSSNEPTESSRLEDTSLADEITSQLDNMFKSTSQQPKPMRPPKPSSIKEFDNAKRPEGAPPPTPKPRHLSSEGGEYTQL</sequence>
<dbReference type="InterPro" id="IPR000198">
    <property type="entry name" value="RhoGAP_dom"/>
</dbReference>
<dbReference type="Pfam" id="PF00620">
    <property type="entry name" value="RhoGAP"/>
    <property type="match status" value="1"/>
</dbReference>
<dbReference type="SUPFAM" id="SSF103657">
    <property type="entry name" value="BAR/IMD domain-like"/>
    <property type="match status" value="1"/>
</dbReference>
<evidence type="ECO:0000256" key="1">
    <source>
        <dbReference type="ARBA" id="ARBA00022468"/>
    </source>
</evidence>
<dbReference type="Gene3D" id="1.10.555.10">
    <property type="entry name" value="Rho GTPase activation protein"/>
    <property type="match status" value="1"/>
</dbReference>
<dbReference type="SMART" id="SM00324">
    <property type="entry name" value="RhoGAP"/>
    <property type="match status" value="1"/>
</dbReference>
<dbReference type="EMBL" id="FN653018">
    <property type="protein sequence ID" value="CBY22243.1"/>
    <property type="molecule type" value="Genomic_DNA"/>
</dbReference>
<dbReference type="Gene3D" id="1.20.1270.60">
    <property type="entry name" value="Arfaptin homology (AH) domain/BAR domain"/>
    <property type="match status" value="1"/>
</dbReference>
<evidence type="ECO:0000256" key="3">
    <source>
        <dbReference type="SAM" id="MobiDB-lite"/>
    </source>
</evidence>
<organism evidence="5">
    <name type="scientific">Oikopleura dioica</name>
    <name type="common">Tunicate</name>
    <dbReference type="NCBI Taxonomy" id="34765"/>
    <lineage>
        <taxon>Eukaryota</taxon>
        <taxon>Metazoa</taxon>
        <taxon>Chordata</taxon>
        <taxon>Tunicata</taxon>
        <taxon>Appendicularia</taxon>
        <taxon>Copelata</taxon>
        <taxon>Oikopleuridae</taxon>
        <taxon>Oikopleura</taxon>
    </lineage>
</organism>
<dbReference type="GO" id="GO:0005096">
    <property type="term" value="F:GTPase activator activity"/>
    <property type="evidence" value="ECO:0007669"/>
    <property type="project" value="UniProtKB-KW"/>
</dbReference>
<evidence type="ECO:0000256" key="2">
    <source>
        <dbReference type="SAM" id="Coils"/>
    </source>
</evidence>
<dbReference type="AlphaFoldDB" id="E4WXZ9"/>
<dbReference type="InterPro" id="IPR047165">
    <property type="entry name" value="RHG17/44/SH3BP1-like"/>
</dbReference>
<feature type="compositionally biased region" description="Basic and acidic residues" evidence="3">
    <location>
        <begin position="638"/>
        <end position="649"/>
    </location>
</feature>
<evidence type="ECO:0000259" key="4">
    <source>
        <dbReference type="PROSITE" id="PS50238"/>
    </source>
</evidence>
<dbReference type="InterPro" id="IPR027267">
    <property type="entry name" value="AH/BAR_dom_sf"/>
</dbReference>